<dbReference type="EMBL" id="JADEWB010000026">
    <property type="protein sequence ID" value="MBE9235839.1"/>
    <property type="molecule type" value="Genomic_DNA"/>
</dbReference>
<organism evidence="1 2">
    <name type="scientific">Sphaerospermopsis aphanizomenoides LEGE 00250</name>
    <dbReference type="NCBI Taxonomy" id="2777972"/>
    <lineage>
        <taxon>Bacteria</taxon>
        <taxon>Bacillati</taxon>
        <taxon>Cyanobacteriota</taxon>
        <taxon>Cyanophyceae</taxon>
        <taxon>Nostocales</taxon>
        <taxon>Aphanizomenonaceae</taxon>
        <taxon>Sphaerospermopsis</taxon>
        <taxon>Sphaerospermopsis aphanizomenoides</taxon>
    </lineage>
</organism>
<reference evidence="1 2" key="1">
    <citation type="submission" date="2020-10" db="EMBL/GenBank/DDBJ databases">
        <authorList>
            <person name="Castelo-Branco R."/>
            <person name="Eusebio N."/>
            <person name="Adriana R."/>
            <person name="Vieira A."/>
            <person name="Brugerolle De Fraissinette N."/>
            <person name="Rezende De Castro R."/>
            <person name="Schneider M.P."/>
            <person name="Vasconcelos V."/>
            <person name="Leao P.N."/>
        </authorList>
    </citation>
    <scope>NUCLEOTIDE SEQUENCE [LARGE SCALE GENOMIC DNA]</scope>
    <source>
        <strain evidence="1 2">LEGE 00250</strain>
    </source>
</reference>
<name>A0ABR9VBG1_9CYAN</name>
<proteinExistence type="predicted"/>
<evidence type="ECO:0000313" key="1">
    <source>
        <dbReference type="EMBL" id="MBE9235839.1"/>
    </source>
</evidence>
<gene>
    <name evidence="1" type="ORF">IQ227_07260</name>
</gene>
<accession>A0ABR9VBG1</accession>
<evidence type="ECO:0000313" key="2">
    <source>
        <dbReference type="Proteomes" id="UP000606776"/>
    </source>
</evidence>
<protein>
    <submittedName>
        <fullName evidence="1">Uncharacterized protein</fullName>
    </submittedName>
</protein>
<keyword evidence="2" id="KW-1185">Reference proteome</keyword>
<dbReference type="RefSeq" id="WP_193942328.1">
    <property type="nucleotide sequence ID" value="NZ_JADEWB010000026.1"/>
</dbReference>
<comment type="caution">
    <text evidence="1">The sequence shown here is derived from an EMBL/GenBank/DDBJ whole genome shotgun (WGS) entry which is preliminary data.</text>
</comment>
<sequence length="160" mass="17712">MGRVVEFNSSNWDSIFNFSATAGTTGGESSHIPIPPATAPIILTSSIIAAYISTTVPEGRRWTFGGRAVREFRSGLTVGGGSDVASKPEFLYVNKLTIIFFPKVTVEYTLSFYFPTWFKSVSLQCWQYTGTDDTTEDITLAQEFANLNFKIDQLTNQLIN</sequence>
<dbReference type="Proteomes" id="UP000606776">
    <property type="component" value="Unassembled WGS sequence"/>
</dbReference>